<evidence type="ECO:0000313" key="2">
    <source>
        <dbReference type="Proteomes" id="UP000054538"/>
    </source>
</evidence>
<gene>
    <name evidence="1" type="ORF">PAXRUDRAFT_157303</name>
</gene>
<dbReference type="HOGENOM" id="CLU_1986891_0_0_1"/>
<protein>
    <submittedName>
        <fullName evidence="1">Uncharacterized protein</fullName>
    </submittedName>
</protein>
<organism evidence="1 2">
    <name type="scientific">Paxillus rubicundulus Ve08.2h10</name>
    <dbReference type="NCBI Taxonomy" id="930991"/>
    <lineage>
        <taxon>Eukaryota</taxon>
        <taxon>Fungi</taxon>
        <taxon>Dikarya</taxon>
        <taxon>Basidiomycota</taxon>
        <taxon>Agaricomycotina</taxon>
        <taxon>Agaricomycetes</taxon>
        <taxon>Agaricomycetidae</taxon>
        <taxon>Boletales</taxon>
        <taxon>Paxilineae</taxon>
        <taxon>Paxillaceae</taxon>
        <taxon>Paxillus</taxon>
    </lineage>
</organism>
<dbReference type="Proteomes" id="UP000054538">
    <property type="component" value="Unassembled WGS sequence"/>
</dbReference>
<reference evidence="1 2" key="1">
    <citation type="submission" date="2014-04" db="EMBL/GenBank/DDBJ databases">
        <authorList>
            <consortium name="DOE Joint Genome Institute"/>
            <person name="Kuo A."/>
            <person name="Kohler A."/>
            <person name="Jargeat P."/>
            <person name="Nagy L.G."/>
            <person name="Floudas D."/>
            <person name="Copeland A."/>
            <person name="Barry K.W."/>
            <person name="Cichocki N."/>
            <person name="Veneault-Fourrey C."/>
            <person name="LaButti K."/>
            <person name="Lindquist E.A."/>
            <person name="Lipzen A."/>
            <person name="Lundell T."/>
            <person name="Morin E."/>
            <person name="Murat C."/>
            <person name="Sun H."/>
            <person name="Tunlid A."/>
            <person name="Henrissat B."/>
            <person name="Grigoriev I.V."/>
            <person name="Hibbett D.S."/>
            <person name="Martin F."/>
            <person name="Nordberg H.P."/>
            <person name="Cantor M.N."/>
            <person name="Hua S.X."/>
        </authorList>
    </citation>
    <scope>NUCLEOTIDE SEQUENCE [LARGE SCALE GENOMIC DNA]</scope>
    <source>
        <strain evidence="1 2">Ve08.2h10</strain>
    </source>
</reference>
<accession>A0A0D0CE56</accession>
<keyword evidence="2" id="KW-1185">Reference proteome</keyword>
<proteinExistence type="predicted"/>
<dbReference type="InParanoid" id="A0A0D0CE56"/>
<evidence type="ECO:0000313" key="1">
    <source>
        <dbReference type="EMBL" id="KIK80932.1"/>
    </source>
</evidence>
<sequence>ITNSSQGVVHQIVSAVCDVGLSYATCVIIEFPFSKVHLSGLPPKYFPIIPVSWTFTTLLKNSDGVTEKVRITCPQLLIQPAFAITGHFAQGKTLLKVLVNLHEGGFGAYVAASCARTCVPYPGSHS</sequence>
<dbReference type="EMBL" id="KN825899">
    <property type="protein sequence ID" value="KIK80932.1"/>
    <property type="molecule type" value="Genomic_DNA"/>
</dbReference>
<dbReference type="AlphaFoldDB" id="A0A0D0CE56"/>
<dbReference type="OrthoDB" id="432234at2759"/>
<name>A0A0D0CE56_9AGAM</name>
<feature type="non-terminal residue" evidence="1">
    <location>
        <position position="1"/>
    </location>
</feature>
<reference evidence="2" key="2">
    <citation type="submission" date="2015-01" db="EMBL/GenBank/DDBJ databases">
        <title>Evolutionary Origins and Diversification of the Mycorrhizal Mutualists.</title>
        <authorList>
            <consortium name="DOE Joint Genome Institute"/>
            <consortium name="Mycorrhizal Genomics Consortium"/>
            <person name="Kohler A."/>
            <person name="Kuo A."/>
            <person name="Nagy L.G."/>
            <person name="Floudas D."/>
            <person name="Copeland A."/>
            <person name="Barry K.W."/>
            <person name="Cichocki N."/>
            <person name="Veneault-Fourrey C."/>
            <person name="LaButti K."/>
            <person name="Lindquist E.A."/>
            <person name="Lipzen A."/>
            <person name="Lundell T."/>
            <person name="Morin E."/>
            <person name="Murat C."/>
            <person name="Riley R."/>
            <person name="Ohm R."/>
            <person name="Sun H."/>
            <person name="Tunlid A."/>
            <person name="Henrissat B."/>
            <person name="Grigoriev I.V."/>
            <person name="Hibbett D.S."/>
            <person name="Martin F."/>
        </authorList>
    </citation>
    <scope>NUCLEOTIDE SEQUENCE [LARGE SCALE GENOMIC DNA]</scope>
    <source>
        <strain evidence="2">Ve08.2h10</strain>
    </source>
</reference>